<evidence type="ECO:0000313" key="2">
    <source>
        <dbReference type="EMBL" id="MBW4659757.1"/>
    </source>
</evidence>
<accession>A0A951QAK5</accession>
<dbReference type="InterPro" id="IPR024983">
    <property type="entry name" value="CHAT_dom"/>
</dbReference>
<protein>
    <submittedName>
        <fullName evidence="2">AAA-like domain-containing protein</fullName>
    </submittedName>
</protein>
<comment type="caution">
    <text evidence="2">The sequence shown here is derived from an EMBL/GenBank/DDBJ whole genome shotgun (WGS) entry which is preliminary data.</text>
</comment>
<organism evidence="2 3">
    <name type="scientific">Drouetiella hepatica Uher 2000/2452</name>
    <dbReference type="NCBI Taxonomy" id="904376"/>
    <lineage>
        <taxon>Bacteria</taxon>
        <taxon>Bacillati</taxon>
        <taxon>Cyanobacteriota</taxon>
        <taxon>Cyanophyceae</taxon>
        <taxon>Oculatellales</taxon>
        <taxon>Oculatellaceae</taxon>
        <taxon>Drouetiella</taxon>
    </lineage>
</organism>
<proteinExistence type="predicted"/>
<name>A0A951QAK5_9CYAN</name>
<reference evidence="2" key="1">
    <citation type="submission" date="2021-05" db="EMBL/GenBank/DDBJ databases">
        <authorList>
            <person name="Pietrasiak N."/>
            <person name="Ward R."/>
            <person name="Stajich J.E."/>
            <person name="Kurbessoian T."/>
        </authorList>
    </citation>
    <scope>NUCLEOTIDE SEQUENCE</scope>
    <source>
        <strain evidence="2">UHER 2000/2452</strain>
    </source>
</reference>
<dbReference type="Pfam" id="PF12770">
    <property type="entry name" value="CHAT"/>
    <property type="match status" value="1"/>
</dbReference>
<dbReference type="EMBL" id="JAHHHD010000014">
    <property type="protein sequence ID" value="MBW4659757.1"/>
    <property type="molecule type" value="Genomic_DNA"/>
</dbReference>
<dbReference type="Proteomes" id="UP000757435">
    <property type="component" value="Unassembled WGS sequence"/>
</dbReference>
<gene>
    <name evidence="2" type="ORF">KME15_13855</name>
</gene>
<evidence type="ECO:0000313" key="3">
    <source>
        <dbReference type="Proteomes" id="UP000757435"/>
    </source>
</evidence>
<dbReference type="Pfam" id="PF14516">
    <property type="entry name" value="AAA_35"/>
    <property type="match status" value="1"/>
</dbReference>
<feature type="domain" description="CHAT" evidence="1">
    <location>
        <begin position="12"/>
        <end position="161"/>
    </location>
</feature>
<sequence length="563" mass="63563">MPPSAKRKKTTILFLGANPANSDRLDLETEVKEISAELERAQKRDKFVLKIKMAAQTRDIQSALLEFKPQIVHFAGHGVDQAGLVFEDASGQARLVNGVALAAVFKLVESFVECVVLNACYSEQQAAAIARYIPYVIGTSQKVGDGVARAFSFGFYNALGSGELYESAYNWGCSNIGMEGFSDIPTPILKRKSEEPEVIEPIELLPELVAIPLGPVRDFELFPFIIDVPEGSISTDSPLYIDRPPIEQECYEAVLRPGALIRIKAPRQMGKTSLQQRILHRAEEIGHKTGYINFQLVDPKVLTDLDKFLQWFCRTVTDALELEDKLEDHWKPMLSTKVRCTNYFQRYLLKEVSGSLTLGLDEVDQVFQHLEIADGFFSLLRVWHEQGKNQEIWKKLRLVIAHSKEVYIPLNINQSPFNVGLPIDLPELTQPQVTELVRLHGLNWSMAQVKQLMSVADGHPYLLRKALYDIAKGNLTLEKYLQVAYTEEGLYGDHLSRHLHNLREDSSLSAAMRRVVMADEPVQLDQNYAFKLRSMGLVELSGNNVIPLCNLYKVYFRDRLGAN</sequence>
<dbReference type="InterPro" id="IPR027417">
    <property type="entry name" value="P-loop_NTPase"/>
</dbReference>
<reference evidence="2" key="2">
    <citation type="journal article" date="2022" name="Microbiol. Resour. Announc.">
        <title>Metagenome Sequencing to Explore Phylogenomics of Terrestrial Cyanobacteria.</title>
        <authorList>
            <person name="Ward R.D."/>
            <person name="Stajich J.E."/>
            <person name="Johansen J.R."/>
            <person name="Huntemann M."/>
            <person name="Clum A."/>
            <person name="Foster B."/>
            <person name="Foster B."/>
            <person name="Roux S."/>
            <person name="Palaniappan K."/>
            <person name="Varghese N."/>
            <person name="Mukherjee S."/>
            <person name="Reddy T.B.K."/>
            <person name="Daum C."/>
            <person name="Copeland A."/>
            <person name="Chen I.A."/>
            <person name="Ivanova N.N."/>
            <person name="Kyrpides N.C."/>
            <person name="Shapiro N."/>
            <person name="Eloe-Fadrosh E.A."/>
            <person name="Pietrasiak N."/>
        </authorList>
    </citation>
    <scope>NUCLEOTIDE SEQUENCE</scope>
    <source>
        <strain evidence="2">UHER 2000/2452</strain>
    </source>
</reference>
<dbReference type="Gene3D" id="3.40.50.300">
    <property type="entry name" value="P-loop containing nucleotide triphosphate hydrolases"/>
    <property type="match status" value="1"/>
</dbReference>
<dbReference type="SUPFAM" id="SSF52540">
    <property type="entry name" value="P-loop containing nucleoside triphosphate hydrolases"/>
    <property type="match status" value="1"/>
</dbReference>
<evidence type="ECO:0000259" key="1">
    <source>
        <dbReference type="Pfam" id="PF12770"/>
    </source>
</evidence>
<dbReference type="AlphaFoldDB" id="A0A951QAK5"/>